<evidence type="ECO:0000256" key="11">
    <source>
        <dbReference type="ARBA" id="ARBA00023012"/>
    </source>
</evidence>
<dbReference type="Gene3D" id="1.20.5.1930">
    <property type="match status" value="1"/>
</dbReference>
<feature type="region of interest" description="Disordered" evidence="15">
    <location>
        <begin position="350"/>
        <end position="390"/>
    </location>
</feature>
<protein>
    <recommendedName>
        <fullName evidence="5">Oxygen sensor histidine kinase NreB</fullName>
        <ecNumber evidence="4">2.7.13.3</ecNumber>
    </recommendedName>
    <alternativeName>
        <fullName evidence="14">Nitrogen regulation protein B</fullName>
    </alternativeName>
</protein>
<dbReference type="AlphaFoldDB" id="A0A1I3VM24"/>
<evidence type="ECO:0000256" key="12">
    <source>
        <dbReference type="ARBA" id="ARBA00023014"/>
    </source>
</evidence>
<evidence type="ECO:0000256" key="2">
    <source>
        <dbReference type="ARBA" id="ARBA00001966"/>
    </source>
</evidence>
<evidence type="ECO:0000256" key="8">
    <source>
        <dbReference type="ARBA" id="ARBA00022679"/>
    </source>
</evidence>
<keyword evidence="8" id="KW-0808">Transferase</keyword>
<dbReference type="InterPro" id="IPR050482">
    <property type="entry name" value="Sensor_HK_TwoCompSys"/>
</dbReference>
<evidence type="ECO:0000256" key="7">
    <source>
        <dbReference type="ARBA" id="ARBA00022490"/>
    </source>
</evidence>
<dbReference type="Pfam" id="PF02518">
    <property type="entry name" value="HATPase_c"/>
    <property type="match status" value="1"/>
</dbReference>
<dbReference type="InterPro" id="IPR003594">
    <property type="entry name" value="HATPase_dom"/>
</dbReference>
<dbReference type="InterPro" id="IPR011712">
    <property type="entry name" value="Sig_transdc_His_kin_sub3_dim/P"/>
</dbReference>
<evidence type="ECO:0000313" key="18">
    <source>
        <dbReference type="EMBL" id="SFJ95201.1"/>
    </source>
</evidence>
<gene>
    <name evidence="18" type="ORF">SAMN05216275_114122</name>
</gene>
<reference evidence="19" key="1">
    <citation type="submission" date="2016-10" db="EMBL/GenBank/DDBJ databases">
        <authorList>
            <person name="Varghese N."/>
            <person name="Submissions S."/>
        </authorList>
    </citation>
    <scope>NUCLEOTIDE SEQUENCE [LARGE SCALE GENOMIC DNA]</scope>
    <source>
        <strain evidence="19">CGMCC 4.2126</strain>
    </source>
</reference>
<name>A0A1I3VM24_9ACTN</name>
<evidence type="ECO:0000256" key="4">
    <source>
        <dbReference type="ARBA" id="ARBA00012438"/>
    </source>
</evidence>
<evidence type="ECO:0000256" key="9">
    <source>
        <dbReference type="ARBA" id="ARBA00022777"/>
    </source>
</evidence>
<evidence type="ECO:0000256" key="13">
    <source>
        <dbReference type="ARBA" id="ARBA00024827"/>
    </source>
</evidence>
<feature type="transmembrane region" description="Helical" evidence="16">
    <location>
        <begin position="26"/>
        <end position="49"/>
    </location>
</feature>
<dbReference type="GO" id="GO:0000155">
    <property type="term" value="F:phosphorelay sensor kinase activity"/>
    <property type="evidence" value="ECO:0007669"/>
    <property type="project" value="InterPro"/>
</dbReference>
<comment type="cofactor">
    <cofactor evidence="2">
        <name>[4Fe-4S] cluster</name>
        <dbReference type="ChEBI" id="CHEBI:49883"/>
    </cofactor>
</comment>
<dbReference type="Proteomes" id="UP000199111">
    <property type="component" value="Unassembled WGS sequence"/>
</dbReference>
<keyword evidence="6" id="KW-0479">Metal-binding</keyword>
<keyword evidence="19" id="KW-1185">Reference proteome</keyword>
<keyword evidence="12" id="KW-0411">Iron-sulfur</keyword>
<dbReference type="GeneID" id="96300045"/>
<dbReference type="InterPro" id="IPR036890">
    <property type="entry name" value="HATPase_C_sf"/>
</dbReference>
<dbReference type="GO" id="GO:0005737">
    <property type="term" value="C:cytoplasm"/>
    <property type="evidence" value="ECO:0007669"/>
    <property type="project" value="UniProtKB-SubCell"/>
</dbReference>
<evidence type="ECO:0000259" key="17">
    <source>
        <dbReference type="SMART" id="SM00387"/>
    </source>
</evidence>
<dbReference type="PRINTS" id="PR00344">
    <property type="entry name" value="BCTRLSENSOR"/>
</dbReference>
<keyword evidence="16" id="KW-0472">Membrane</keyword>
<keyword evidence="9 18" id="KW-0418">Kinase</keyword>
<evidence type="ECO:0000256" key="16">
    <source>
        <dbReference type="SAM" id="Phobius"/>
    </source>
</evidence>
<dbReference type="PANTHER" id="PTHR24421">
    <property type="entry name" value="NITRATE/NITRITE SENSOR PROTEIN NARX-RELATED"/>
    <property type="match status" value="1"/>
</dbReference>
<evidence type="ECO:0000256" key="15">
    <source>
        <dbReference type="SAM" id="MobiDB-lite"/>
    </source>
</evidence>
<dbReference type="GO" id="GO:0016020">
    <property type="term" value="C:membrane"/>
    <property type="evidence" value="ECO:0007669"/>
    <property type="project" value="InterPro"/>
</dbReference>
<dbReference type="GO" id="GO:0046983">
    <property type="term" value="F:protein dimerization activity"/>
    <property type="evidence" value="ECO:0007669"/>
    <property type="project" value="InterPro"/>
</dbReference>
<dbReference type="CDD" id="cd16917">
    <property type="entry name" value="HATPase_UhpB-NarQ-NarX-like"/>
    <property type="match status" value="1"/>
</dbReference>
<dbReference type="Gene3D" id="3.30.565.10">
    <property type="entry name" value="Histidine kinase-like ATPase, C-terminal domain"/>
    <property type="match status" value="1"/>
</dbReference>
<keyword evidence="10" id="KW-0408">Iron</keyword>
<evidence type="ECO:0000256" key="6">
    <source>
        <dbReference type="ARBA" id="ARBA00022485"/>
    </source>
</evidence>
<keyword evidence="6" id="KW-0004">4Fe-4S</keyword>
<evidence type="ECO:0000256" key="1">
    <source>
        <dbReference type="ARBA" id="ARBA00000085"/>
    </source>
</evidence>
<accession>A0A1I3VM24</accession>
<comment type="subcellular location">
    <subcellularLocation>
        <location evidence="3">Cytoplasm</location>
    </subcellularLocation>
</comment>
<keyword evidence="11" id="KW-0902">Two-component regulatory system</keyword>
<proteinExistence type="predicted"/>
<dbReference type="InterPro" id="IPR004358">
    <property type="entry name" value="Sig_transdc_His_kin-like_C"/>
</dbReference>
<evidence type="ECO:0000256" key="5">
    <source>
        <dbReference type="ARBA" id="ARBA00017322"/>
    </source>
</evidence>
<evidence type="ECO:0000256" key="3">
    <source>
        <dbReference type="ARBA" id="ARBA00004496"/>
    </source>
</evidence>
<dbReference type="RefSeq" id="WP_093888780.1">
    <property type="nucleotide sequence ID" value="NZ_FOQY01000014.1"/>
</dbReference>
<organism evidence="18 19">
    <name type="scientific">Streptosporangium canum</name>
    <dbReference type="NCBI Taxonomy" id="324952"/>
    <lineage>
        <taxon>Bacteria</taxon>
        <taxon>Bacillati</taxon>
        <taxon>Actinomycetota</taxon>
        <taxon>Actinomycetes</taxon>
        <taxon>Streptosporangiales</taxon>
        <taxon>Streptosporangiaceae</taxon>
        <taxon>Streptosporangium</taxon>
    </lineage>
</organism>
<feature type="transmembrane region" description="Helical" evidence="16">
    <location>
        <begin position="55"/>
        <end position="72"/>
    </location>
</feature>
<dbReference type="Pfam" id="PF07730">
    <property type="entry name" value="HisKA_3"/>
    <property type="match status" value="1"/>
</dbReference>
<dbReference type="SUPFAM" id="SSF55874">
    <property type="entry name" value="ATPase domain of HSP90 chaperone/DNA topoisomerase II/histidine kinase"/>
    <property type="match status" value="1"/>
</dbReference>
<keyword evidence="16" id="KW-0812">Transmembrane</keyword>
<comment type="function">
    <text evidence="13">Member of the two-component regulatory system NreB/NreC involved in the control of dissimilatory nitrate/nitrite reduction in response to oxygen. NreB functions as a direct oxygen sensor histidine kinase which is autophosphorylated, in the absence of oxygen, probably at the conserved histidine residue, and transfers its phosphate group probably to a conserved aspartate residue of NreC. NreB/NreC activates the expression of the nitrate (narGHJI) and nitrite (nir) reductase operons, as well as the putative nitrate transporter gene narT.</text>
</comment>
<comment type="catalytic activity">
    <reaction evidence="1">
        <text>ATP + protein L-histidine = ADP + protein N-phospho-L-histidine.</text>
        <dbReference type="EC" id="2.7.13.3"/>
    </reaction>
</comment>
<sequence length="454" mass="47220">MAVTTPPARGPGPRPSGVHLVLNRTLVYGGLAVVTGGIYSGLTWLVTTLAGSQDAVAGLVAALAAGAVFHPARLRLQRVVDRLLRVERDPYRVADRLSRTLQEAVDPAEGLVTAAALVRQALRADGVAVEVHGGHTGVVIDGELGDQPVETPLVWHGEPVGRLLSSGPGTSPDLLDALARRLAELAHAVRLTADVRRSRERILTTREEERRRLRRDLHDGLGPTLASLAMTVDEARLRLERDPEAVEGLLIRVRDQMGAAIVDVRNLVYGLRPPALDDLGLVGSLRALADAPGPRVDIAVVGPLGDVPAAVEVAAYRIAQEALTNVRRHAQATTALVRVELLRAKTVQTETIQAETDRTGVEQTGPASGGGGPGGAEGGAAGRRAAGGRAAGGGELRLSVADDGIGLPERVRGGVGLVSMRERAAEAGGSCTVGPRPGGGTEVIVHLPLGTEKP</sequence>
<evidence type="ECO:0000256" key="10">
    <source>
        <dbReference type="ARBA" id="ARBA00023004"/>
    </source>
</evidence>
<evidence type="ECO:0000313" key="19">
    <source>
        <dbReference type="Proteomes" id="UP000199111"/>
    </source>
</evidence>
<evidence type="ECO:0000256" key="14">
    <source>
        <dbReference type="ARBA" id="ARBA00030800"/>
    </source>
</evidence>
<dbReference type="SMART" id="SM00387">
    <property type="entry name" value="HATPase_c"/>
    <property type="match status" value="1"/>
</dbReference>
<feature type="compositionally biased region" description="Gly residues" evidence="15">
    <location>
        <begin position="367"/>
        <end position="381"/>
    </location>
</feature>
<dbReference type="GO" id="GO:0051539">
    <property type="term" value="F:4 iron, 4 sulfur cluster binding"/>
    <property type="evidence" value="ECO:0007669"/>
    <property type="project" value="UniProtKB-KW"/>
</dbReference>
<keyword evidence="16" id="KW-1133">Transmembrane helix</keyword>
<dbReference type="EMBL" id="FOQY01000014">
    <property type="protein sequence ID" value="SFJ95201.1"/>
    <property type="molecule type" value="Genomic_DNA"/>
</dbReference>
<feature type="domain" description="Histidine kinase/HSP90-like ATPase" evidence="17">
    <location>
        <begin position="310"/>
        <end position="451"/>
    </location>
</feature>
<dbReference type="EC" id="2.7.13.3" evidence="4"/>
<keyword evidence="7" id="KW-0963">Cytoplasm</keyword>